<reference evidence="1" key="1">
    <citation type="journal article" date="2009" name="Plant Mol. Biol.">
        <title>Insights into corn genes derived from large-scale cDNA sequencing.</title>
        <authorList>
            <person name="Alexandrov N.N."/>
            <person name="Brover V.V."/>
            <person name="Freidin S."/>
            <person name="Troukhan M.E."/>
            <person name="Tatarinova T.V."/>
            <person name="Zhang H."/>
            <person name="Swaller T.J."/>
            <person name="Lu Y.P."/>
            <person name="Bouck J."/>
            <person name="Flavell R.B."/>
            <person name="Feldmann K.A."/>
        </authorList>
    </citation>
    <scope>NUCLEOTIDE SEQUENCE</scope>
</reference>
<accession>B6TQJ5</accession>
<protein>
    <submittedName>
        <fullName evidence="1">Uncharacterized protein</fullName>
    </submittedName>
</protein>
<dbReference type="EMBL" id="EU967260">
    <property type="protein sequence ID" value="ACG39378.1"/>
    <property type="molecule type" value="mRNA"/>
</dbReference>
<evidence type="ECO:0000313" key="1">
    <source>
        <dbReference type="EMBL" id="ACG39378.1"/>
    </source>
</evidence>
<dbReference type="AlphaFoldDB" id="B6TQJ5"/>
<name>B6TQJ5_MAIZE</name>
<organism evidence="1">
    <name type="scientific">Zea mays</name>
    <name type="common">Maize</name>
    <dbReference type="NCBI Taxonomy" id="4577"/>
    <lineage>
        <taxon>Eukaryota</taxon>
        <taxon>Viridiplantae</taxon>
        <taxon>Streptophyta</taxon>
        <taxon>Embryophyta</taxon>
        <taxon>Tracheophyta</taxon>
        <taxon>Spermatophyta</taxon>
        <taxon>Magnoliopsida</taxon>
        <taxon>Liliopsida</taxon>
        <taxon>Poales</taxon>
        <taxon>Poaceae</taxon>
        <taxon>PACMAD clade</taxon>
        <taxon>Panicoideae</taxon>
        <taxon>Andropogonodae</taxon>
        <taxon>Andropogoneae</taxon>
        <taxon>Tripsacinae</taxon>
        <taxon>Zea</taxon>
    </lineage>
</organism>
<sequence length="68" mass="7295">MTGGRAPGNAIAAIVVRVRVFAVDSRRDHPSAPGCKFGRKSRARWCDLGEVPVRAGGEKADRMAPLLH</sequence>
<proteinExistence type="evidence at transcript level"/>